<evidence type="ECO:0000313" key="2">
    <source>
        <dbReference type="Proteomes" id="UP000464214"/>
    </source>
</evidence>
<dbReference type="Proteomes" id="UP000464214">
    <property type="component" value="Chromosome"/>
</dbReference>
<dbReference type="AlphaFoldDB" id="A0A6P1NXJ7"/>
<dbReference type="RefSeq" id="WP_160689230.1">
    <property type="nucleotide sequence ID" value="NZ_CP047897.1"/>
</dbReference>
<keyword evidence="2" id="KW-1185">Reference proteome</keyword>
<evidence type="ECO:0000313" key="1">
    <source>
        <dbReference type="EMBL" id="QHL86638.1"/>
    </source>
</evidence>
<sequence length="494" mass="57855">MEELKKLVQIIQKRGASDSQLLNFKTKRPNKEWVLFDGLATGYIQNEEDALKLLYPEENSTAAFKMVKSRLRKKLMNQLFFLDFQGKSIKSSHTLEQECLAKLYQARVLINSGAYDLALPLLRQVLATAQNYDFNDIASLALRSFMHAYANLGERTQFYKVTEQLLNLTPKLTADQESEKLFLESKIELSHSVSARKNHLGKVREVLDKLETLWQESQSYNTFDYYYILSIWAQELIGDFIKIVDITNASEELLKNNKVNAERFDHRYNKYIQVYAHLRAKKLTEGIRLASRYETSFNPSSNNWFAFMENYTLLALHAKQYEVAHGIMHKVLTNPFFKKITKMAQERWSLFEAYLHLMAPQHDVPFKWQNLVQNVPSYSKDKEGFNVAILILQVLYYVEMLDTEALEYRMEALKKYAHKHFKDSFSERSRIFFKLLALVVKANFDFTATQKRGEALYQKLLHTNPPGDAYAEIEIVPYEHLWLLVLERLQKQEA</sequence>
<protein>
    <recommendedName>
        <fullName evidence="3">Tetratricopeptide repeat protein</fullName>
    </recommendedName>
</protein>
<name>A0A6P1NXJ7_9BACT</name>
<evidence type="ECO:0008006" key="3">
    <source>
        <dbReference type="Google" id="ProtNLM"/>
    </source>
</evidence>
<dbReference type="EMBL" id="CP047897">
    <property type="protein sequence ID" value="QHL86638.1"/>
    <property type="molecule type" value="Genomic_DNA"/>
</dbReference>
<reference evidence="1 2" key="1">
    <citation type="submission" date="2020-01" db="EMBL/GenBank/DDBJ databases">
        <authorList>
            <person name="Kim M."/>
        </authorList>
    </citation>
    <scope>NUCLEOTIDE SEQUENCE [LARGE SCALE GENOMIC DNA]</scope>
    <source>
        <strain evidence="1 2">BT10</strain>
    </source>
</reference>
<accession>A0A6P1NXJ7</accession>
<gene>
    <name evidence="1" type="ORF">GU926_03955</name>
</gene>
<proteinExistence type="predicted"/>
<dbReference type="KEGG" id="nib:GU926_03955"/>
<organism evidence="1 2">
    <name type="scientific">Nibribacter ruber</name>
    <dbReference type="NCBI Taxonomy" id="2698458"/>
    <lineage>
        <taxon>Bacteria</taxon>
        <taxon>Pseudomonadati</taxon>
        <taxon>Bacteroidota</taxon>
        <taxon>Cytophagia</taxon>
        <taxon>Cytophagales</taxon>
        <taxon>Hymenobacteraceae</taxon>
        <taxon>Nibribacter</taxon>
    </lineage>
</organism>